<comment type="caution">
    <text evidence="2">The sequence shown here is derived from an EMBL/GenBank/DDBJ whole genome shotgun (WGS) entry which is preliminary data.</text>
</comment>
<feature type="region of interest" description="Disordered" evidence="1">
    <location>
        <begin position="1"/>
        <end position="262"/>
    </location>
</feature>
<gene>
    <name evidence="2" type="ORF">VP01_865g2</name>
</gene>
<feature type="compositionally biased region" description="Basic and acidic residues" evidence="1">
    <location>
        <begin position="454"/>
        <end position="464"/>
    </location>
</feature>
<protein>
    <submittedName>
        <fullName evidence="2">Uncharacterized protein</fullName>
    </submittedName>
</protein>
<feature type="compositionally biased region" description="Basic and acidic residues" evidence="1">
    <location>
        <begin position="149"/>
        <end position="162"/>
    </location>
</feature>
<feature type="compositionally biased region" description="Basic residues" evidence="1">
    <location>
        <begin position="465"/>
        <end position="481"/>
    </location>
</feature>
<dbReference type="Proteomes" id="UP000037035">
    <property type="component" value="Unassembled WGS sequence"/>
</dbReference>
<feature type="compositionally biased region" description="Polar residues" evidence="1">
    <location>
        <begin position="65"/>
        <end position="75"/>
    </location>
</feature>
<feature type="compositionally biased region" description="Basic and acidic residues" evidence="1">
    <location>
        <begin position="40"/>
        <end position="51"/>
    </location>
</feature>
<dbReference type="OrthoDB" id="2507552at2759"/>
<feature type="compositionally biased region" description="Low complexity" evidence="1">
    <location>
        <begin position="301"/>
        <end position="314"/>
    </location>
</feature>
<feature type="region of interest" description="Disordered" evidence="1">
    <location>
        <begin position="790"/>
        <end position="850"/>
    </location>
</feature>
<reference evidence="2 3" key="1">
    <citation type="submission" date="2015-08" db="EMBL/GenBank/DDBJ databases">
        <title>Next Generation Sequencing and Analysis of the Genome of Puccinia sorghi L Schw, the Causal Agent of Maize Common Rust.</title>
        <authorList>
            <person name="Rochi L."/>
            <person name="Burguener G."/>
            <person name="Darino M."/>
            <person name="Turjanski A."/>
            <person name="Kreff E."/>
            <person name="Dieguez M.J."/>
            <person name="Sacco F."/>
        </authorList>
    </citation>
    <scope>NUCLEOTIDE SEQUENCE [LARGE SCALE GENOMIC DNA]</scope>
    <source>
        <strain evidence="2 3">RO10H11247</strain>
    </source>
</reference>
<sequence>MPCSSVTLATSPTPSSSLILPGEHMQAATIGSDSIGAYGSREDQQYSRQEDPQPPCGTAMPLLSGQITDSPQNTATHRHLPDLGSPEEVPPSPLRQAPASPRQARSTGLEVDLSRPAPQDEPPPSQPSVADLESGCTHRRLVDNIFSEPGRDPSPENHDPLPADRIPLPANRDPSPDGRDPLPADPDPSPAEHAEHGPSSTDRESLSERCDSSQVEPDSLPVKHTHGRLHQAVNLPQAHTHDVLPAANANQPTPQSGQLAAIASSGPAYQTLGIVLSNAPELPAPQHPTHLGATELPGPQRPALPDAPDAPGPLRLALLDQDADNLVAESKQPMTSRMRDLYTPGHGSQVHPAQPRLVHHPTTNRQWQPLRRRNKRGFSAENAQKKRAKKTTQPSRSAKRRGPQSKRPSKPQCRRRRLRTHHNRDDTNFVPVLPETSKKRKNDVSSNSASTKRSCHETDPDNHSKPPHRHQTSTSRRHRQPPARQNHYAPHTSFYDNVVLDDEEEQQETHAQSEPSRRQSKRTQSTARTCPAPPGCSPYELPPPRPPTPSTSGRRIEDCYAPSELSLPPLPTPSTSRRRIEDSSSPHSFDDEGPHQDERASSLHEDGPVLGYSEEALPSAAPRRKRRQPDHLSPSPEHPKHRALAAVRRIPTSAQSRHRRQRQQRNQERARRNSLVVPSLYDDPLVPNPHPSSSGVENWRSSLPPDMSSPPVSPRRACHTGGTCLGPQILSQFTRATGRLTECVEALTAATLRPRPNLPQASTSRAPGAQDLSLLARVRQHINTLFGKTISLNQFPPPATARKQARWKRDPANDYSDDESMGSSSSDSGDDADPDADPCFPYPDGPGHQDASAATLKIMWRSMRRSGVVSFRPDLSRGASDTDNSFLWDLCHSIFMKLVRAQEYPQIDLETCSSAKIHQAILNRAKQLRRICKYNWLILLSP</sequence>
<organism evidence="2 3">
    <name type="scientific">Puccinia sorghi</name>
    <dbReference type="NCBI Taxonomy" id="27349"/>
    <lineage>
        <taxon>Eukaryota</taxon>
        <taxon>Fungi</taxon>
        <taxon>Dikarya</taxon>
        <taxon>Basidiomycota</taxon>
        <taxon>Pucciniomycotina</taxon>
        <taxon>Pucciniomycetes</taxon>
        <taxon>Pucciniales</taxon>
        <taxon>Pucciniaceae</taxon>
        <taxon>Puccinia</taxon>
    </lineage>
</organism>
<feature type="compositionally biased region" description="Polar residues" evidence="1">
    <location>
        <begin position="248"/>
        <end position="258"/>
    </location>
</feature>
<feature type="compositionally biased region" description="Basic and acidic residues" evidence="1">
    <location>
        <begin position="190"/>
        <end position="211"/>
    </location>
</feature>
<feature type="region of interest" description="Disordered" evidence="1">
    <location>
        <begin position="332"/>
        <end position="719"/>
    </location>
</feature>
<feature type="compositionally biased region" description="Basic and acidic residues" evidence="1">
    <location>
        <begin position="578"/>
        <end position="607"/>
    </location>
</feature>
<feature type="region of interest" description="Disordered" evidence="1">
    <location>
        <begin position="279"/>
        <end position="314"/>
    </location>
</feature>
<dbReference type="STRING" id="27349.A0A0L6U9I6"/>
<feature type="compositionally biased region" description="Basic residues" evidence="1">
    <location>
        <begin position="397"/>
        <end position="422"/>
    </location>
</feature>
<feature type="compositionally biased region" description="Polar residues" evidence="1">
    <location>
        <begin position="691"/>
        <end position="701"/>
    </location>
</feature>
<feature type="compositionally biased region" description="Low complexity" evidence="1">
    <location>
        <begin position="1"/>
        <end position="21"/>
    </location>
</feature>
<proteinExistence type="predicted"/>
<dbReference type="VEuPathDB" id="FungiDB:VP01_865g2"/>
<feature type="compositionally biased region" description="Pro residues" evidence="1">
    <location>
        <begin position="531"/>
        <end position="549"/>
    </location>
</feature>
<name>A0A0L6U9I6_9BASI</name>
<accession>A0A0L6U9I6</accession>
<evidence type="ECO:0000256" key="1">
    <source>
        <dbReference type="SAM" id="MobiDB-lite"/>
    </source>
</evidence>
<dbReference type="AlphaFoldDB" id="A0A0L6U9I6"/>
<evidence type="ECO:0000313" key="3">
    <source>
        <dbReference type="Proteomes" id="UP000037035"/>
    </source>
</evidence>
<dbReference type="EMBL" id="LAVV01014226">
    <property type="protein sequence ID" value="KNZ44942.1"/>
    <property type="molecule type" value="Genomic_DNA"/>
</dbReference>
<evidence type="ECO:0000313" key="2">
    <source>
        <dbReference type="EMBL" id="KNZ44942.1"/>
    </source>
</evidence>
<keyword evidence="3" id="KW-1185">Reference proteome</keyword>